<feature type="domain" description="Outer membrane protein beta-barrel" evidence="3">
    <location>
        <begin position="11"/>
        <end position="186"/>
    </location>
</feature>
<proteinExistence type="predicted"/>
<protein>
    <submittedName>
        <fullName evidence="4">PorT family protein</fullName>
    </submittedName>
</protein>
<gene>
    <name evidence="4" type="ORF">HHX25_12080</name>
</gene>
<dbReference type="SUPFAM" id="SSF56925">
    <property type="entry name" value="OMPA-like"/>
    <property type="match status" value="1"/>
</dbReference>
<dbReference type="Proteomes" id="UP000746690">
    <property type="component" value="Unassembled WGS sequence"/>
</dbReference>
<feature type="chain" id="PRO_5046521917" evidence="2">
    <location>
        <begin position="26"/>
        <end position="186"/>
    </location>
</feature>
<keyword evidence="5" id="KW-1185">Reference proteome</keyword>
<reference evidence="4 5" key="1">
    <citation type="submission" date="2020-04" db="EMBL/GenBank/DDBJ databases">
        <title>A Flavivirga sp. nov.</title>
        <authorList>
            <person name="Sun X."/>
        </authorList>
    </citation>
    <scope>NUCLEOTIDE SEQUENCE [LARGE SCALE GENOMIC DNA]</scope>
    <source>
        <strain evidence="4 5">Y03</strain>
    </source>
</reference>
<dbReference type="EMBL" id="JABBHF010000006">
    <property type="protein sequence ID" value="NMH88247.1"/>
    <property type="molecule type" value="Genomic_DNA"/>
</dbReference>
<evidence type="ECO:0000256" key="1">
    <source>
        <dbReference type="ARBA" id="ARBA00022729"/>
    </source>
</evidence>
<dbReference type="RefSeq" id="WP_169673661.1">
    <property type="nucleotide sequence ID" value="NZ_JABBHF010000006.1"/>
</dbReference>
<evidence type="ECO:0000313" key="5">
    <source>
        <dbReference type="Proteomes" id="UP000746690"/>
    </source>
</evidence>
<keyword evidence="1 2" id="KW-0732">Signal</keyword>
<sequence length="186" mass="20350">MIISIRTIFTAILMIALAYASNAQSNDLFKFGVKVGANRSTIKTSGERAKTGPAFGLFTQFKASETIAIRSELVYSSLGGRSKKNTAEKTTLKLNYIQVLPALVRVYPVEKFGLEVGPYIGYLLSTKGINKSNFRKLDYGGAFGIAYHISDNLEIGARYSLGLRDITKLTGDAKNRALQLALSYSF</sequence>
<dbReference type="Pfam" id="PF13505">
    <property type="entry name" value="OMP_b-brl"/>
    <property type="match status" value="1"/>
</dbReference>
<accession>A0ABX1RXD8</accession>
<dbReference type="Gene3D" id="2.40.160.20">
    <property type="match status" value="1"/>
</dbReference>
<dbReference type="InterPro" id="IPR011250">
    <property type="entry name" value="OMP/PagP_B-barrel"/>
</dbReference>
<feature type="signal peptide" evidence="2">
    <location>
        <begin position="1"/>
        <end position="25"/>
    </location>
</feature>
<dbReference type="InterPro" id="IPR027385">
    <property type="entry name" value="Beta-barrel_OMP"/>
</dbReference>
<organism evidence="4 5">
    <name type="scientific">Flavivirga algicola</name>
    <dbReference type="NCBI Taxonomy" id="2729136"/>
    <lineage>
        <taxon>Bacteria</taxon>
        <taxon>Pseudomonadati</taxon>
        <taxon>Bacteroidota</taxon>
        <taxon>Flavobacteriia</taxon>
        <taxon>Flavobacteriales</taxon>
        <taxon>Flavobacteriaceae</taxon>
        <taxon>Flavivirga</taxon>
    </lineage>
</organism>
<name>A0ABX1RXD8_9FLAO</name>
<evidence type="ECO:0000259" key="3">
    <source>
        <dbReference type="Pfam" id="PF13505"/>
    </source>
</evidence>
<evidence type="ECO:0000313" key="4">
    <source>
        <dbReference type="EMBL" id="NMH88247.1"/>
    </source>
</evidence>
<comment type="caution">
    <text evidence="4">The sequence shown here is derived from an EMBL/GenBank/DDBJ whole genome shotgun (WGS) entry which is preliminary data.</text>
</comment>
<evidence type="ECO:0000256" key="2">
    <source>
        <dbReference type="SAM" id="SignalP"/>
    </source>
</evidence>